<accession>A0A7D5TW84</accession>
<protein>
    <submittedName>
        <fullName evidence="2">Uncharacterized protein</fullName>
    </submittedName>
</protein>
<evidence type="ECO:0000313" key="2">
    <source>
        <dbReference type="EMBL" id="QLH83814.1"/>
    </source>
</evidence>
<evidence type="ECO:0000313" key="3">
    <source>
        <dbReference type="Proteomes" id="UP000509346"/>
    </source>
</evidence>
<evidence type="ECO:0000256" key="1">
    <source>
        <dbReference type="SAM" id="MobiDB-lite"/>
    </source>
</evidence>
<sequence>MQSNDTGGDIEADELYRAEHRLEVLPNFVSSRPDKARTESEGRALTPRDEDGGVSIIRDGDEYLAVGSGGDEDEKNVWMERVPAVRQAVVQGEQLWRIPNNWVEFLRVHSEDAPDRLLYQIPDPEVYVVVRAPRGDGNSEPRYLIEEVGPIEVEITERPDREALDNLLAELEAQSDPPEIVVSTLEILADHVSDFERKYRKDMGKRGQEAVWKLFKSEQKGVVESWSINPWDTEQDITHFIPETRYASNDVLKKVASRLIEAGVVSPSPSIEVTVKNGKRLPAGYFLQALTEAGCSPTEALDWTMVKTRGHTEATWSEVRGEAEQQIAENIHAAEITLSLKRTN</sequence>
<dbReference type="Proteomes" id="UP000509346">
    <property type="component" value="Chromosome"/>
</dbReference>
<feature type="compositionally biased region" description="Basic and acidic residues" evidence="1">
    <location>
        <begin position="32"/>
        <end position="51"/>
    </location>
</feature>
<organism evidence="2 3">
    <name type="scientific">Halosimplex pelagicum</name>
    <dbReference type="NCBI Taxonomy" id="869886"/>
    <lineage>
        <taxon>Archaea</taxon>
        <taxon>Methanobacteriati</taxon>
        <taxon>Methanobacteriota</taxon>
        <taxon>Stenosarchaea group</taxon>
        <taxon>Halobacteria</taxon>
        <taxon>Halobacteriales</taxon>
        <taxon>Haloarculaceae</taxon>
        <taxon>Halosimplex</taxon>
    </lineage>
</organism>
<name>A0A7D5TW84_9EURY</name>
<dbReference type="KEGG" id="hpel:HZS54_20230"/>
<reference evidence="2 3" key="1">
    <citation type="submission" date="2020-07" db="EMBL/GenBank/DDBJ databases">
        <title>Halosimplex litoreum sp. nov. and Halosimplex rubrum sp. nov., isolated from different salt environments.</title>
        <authorList>
            <person name="Cui H."/>
        </authorList>
    </citation>
    <scope>NUCLEOTIDE SEQUENCE [LARGE SCALE GENOMIC DNA]</scope>
    <source>
        <strain evidence="2 3">R2</strain>
    </source>
</reference>
<dbReference type="AlphaFoldDB" id="A0A7D5TW84"/>
<keyword evidence="3" id="KW-1185">Reference proteome</keyword>
<dbReference type="RefSeq" id="WP_179918856.1">
    <property type="nucleotide sequence ID" value="NZ_CP058909.1"/>
</dbReference>
<feature type="region of interest" description="Disordered" evidence="1">
    <location>
        <begin position="27"/>
        <end position="54"/>
    </location>
</feature>
<dbReference type="GeneID" id="56084969"/>
<dbReference type="OrthoDB" id="346492at2157"/>
<dbReference type="EMBL" id="CP058909">
    <property type="protein sequence ID" value="QLH83814.1"/>
    <property type="molecule type" value="Genomic_DNA"/>
</dbReference>
<proteinExistence type="predicted"/>
<gene>
    <name evidence="2" type="ORF">HZS54_20230</name>
</gene>